<evidence type="ECO:0000313" key="2">
    <source>
        <dbReference type="Proteomes" id="UP000821845"/>
    </source>
</evidence>
<keyword evidence="2" id="KW-1185">Reference proteome</keyword>
<protein>
    <submittedName>
        <fullName evidence="1">Uncharacterized protein</fullName>
    </submittedName>
</protein>
<organism evidence="1 2">
    <name type="scientific">Hyalomma asiaticum</name>
    <name type="common">Tick</name>
    <dbReference type="NCBI Taxonomy" id="266040"/>
    <lineage>
        <taxon>Eukaryota</taxon>
        <taxon>Metazoa</taxon>
        <taxon>Ecdysozoa</taxon>
        <taxon>Arthropoda</taxon>
        <taxon>Chelicerata</taxon>
        <taxon>Arachnida</taxon>
        <taxon>Acari</taxon>
        <taxon>Parasitiformes</taxon>
        <taxon>Ixodida</taxon>
        <taxon>Ixodoidea</taxon>
        <taxon>Ixodidae</taxon>
        <taxon>Hyalomminae</taxon>
        <taxon>Hyalomma</taxon>
    </lineage>
</organism>
<evidence type="ECO:0000313" key="1">
    <source>
        <dbReference type="EMBL" id="KAH6921878.1"/>
    </source>
</evidence>
<proteinExistence type="predicted"/>
<sequence>MAAQGGDVSDLGDVDGRNLWRALATGEGEGRDEVLLELEGEGEKSALIAGRYKIVARLKGPNDEAHDRHVAPPQGEPPNSVDLDDLMMSSAAWKALQGALKATNSSCTSTSTRTNWRLEATVRCGDNNGSADAASNFDSYDTVYLFDIVGDPCETQNLASSDPELRDALLRKLAAYREALSPISGDKKSDERGYPEYHNCIWAPWKGVKPAPSGNIVTTLLLISPFCLVFLIFLFAIVGITTYRGDSSSLEATKDPSVFFHVSPNFRRGLAFSALDASHPNSTVARIPAMRKALKAVVAKKVVAMGVLNFTSDTSNSVSILKTLFQVLNETLRGKQNALTFLGIRIHSKQHAKNFVVDVQKINGLDCVLLQTHLSDAVSVTESCTSRLISYNNTPLEVPCFSNALEVQSALRDARSRLRVMFSSTLAAMVYVGASGQSLPTEAGQTCEYNIALDIDIICNLTSKWAYRTDRINVVETARYSLGAVPHFASFESRETLYKKMDAFLKYSSAGWAAFDIQHDVSAWCFSPDPYHRVQAMAFKLNAAKKKPA</sequence>
<dbReference type="EMBL" id="CM023489">
    <property type="protein sequence ID" value="KAH6921878.1"/>
    <property type="molecule type" value="Genomic_DNA"/>
</dbReference>
<dbReference type="Proteomes" id="UP000821845">
    <property type="component" value="Chromosome 9"/>
</dbReference>
<name>A0ACB7RHX1_HYAAI</name>
<gene>
    <name evidence="1" type="ORF">HPB50_005754</name>
</gene>
<accession>A0ACB7RHX1</accession>
<reference evidence="1" key="1">
    <citation type="submission" date="2020-05" db="EMBL/GenBank/DDBJ databases">
        <title>Large-scale comparative analyses of tick genomes elucidate their genetic diversity and vector capacities.</title>
        <authorList>
            <person name="Jia N."/>
            <person name="Wang J."/>
            <person name="Shi W."/>
            <person name="Du L."/>
            <person name="Sun Y."/>
            <person name="Zhan W."/>
            <person name="Jiang J."/>
            <person name="Wang Q."/>
            <person name="Zhang B."/>
            <person name="Ji P."/>
            <person name="Sakyi L.B."/>
            <person name="Cui X."/>
            <person name="Yuan T."/>
            <person name="Jiang B."/>
            <person name="Yang W."/>
            <person name="Lam T.T.-Y."/>
            <person name="Chang Q."/>
            <person name="Ding S."/>
            <person name="Wang X."/>
            <person name="Zhu J."/>
            <person name="Ruan X."/>
            <person name="Zhao L."/>
            <person name="Wei J."/>
            <person name="Que T."/>
            <person name="Du C."/>
            <person name="Cheng J."/>
            <person name="Dai P."/>
            <person name="Han X."/>
            <person name="Huang E."/>
            <person name="Gao Y."/>
            <person name="Liu J."/>
            <person name="Shao H."/>
            <person name="Ye R."/>
            <person name="Li L."/>
            <person name="Wei W."/>
            <person name="Wang X."/>
            <person name="Wang C."/>
            <person name="Yang T."/>
            <person name="Huo Q."/>
            <person name="Li W."/>
            <person name="Guo W."/>
            <person name="Chen H."/>
            <person name="Zhou L."/>
            <person name="Ni X."/>
            <person name="Tian J."/>
            <person name="Zhou Y."/>
            <person name="Sheng Y."/>
            <person name="Liu T."/>
            <person name="Pan Y."/>
            <person name="Xia L."/>
            <person name="Li J."/>
            <person name="Zhao F."/>
            <person name="Cao W."/>
        </authorList>
    </citation>
    <scope>NUCLEOTIDE SEQUENCE</scope>
    <source>
        <strain evidence="1">Hyas-2018</strain>
    </source>
</reference>
<comment type="caution">
    <text evidence="1">The sequence shown here is derived from an EMBL/GenBank/DDBJ whole genome shotgun (WGS) entry which is preliminary data.</text>
</comment>